<protein>
    <submittedName>
        <fullName evidence="4">Xaa-Pro dipeptidase</fullName>
        <ecNumber evidence="4">3.4.13.9</ecNumber>
    </submittedName>
</protein>
<feature type="domain" description="Peptidase M24" evidence="2">
    <location>
        <begin position="214"/>
        <end position="415"/>
    </location>
</feature>
<feature type="signal peptide" evidence="1">
    <location>
        <begin position="1"/>
        <end position="29"/>
    </location>
</feature>
<keyword evidence="4" id="KW-0224">Dipeptidase</keyword>
<dbReference type="SUPFAM" id="SSF53092">
    <property type="entry name" value="Creatinase/prolidase N-terminal domain"/>
    <property type="match status" value="1"/>
</dbReference>
<dbReference type="AlphaFoldDB" id="A0A7W7ZH11"/>
<sequence>MPSSKLTSPNRRHFLLAAAAAAPAFTLHAQEDEESAKVGKLPPAIAGLKARVHEAVPITLAEREGRLEHARALMKAKQMDAVIITVGTSLNYFSGLKVGYQSERLFAWILPASGAPFVVCPAFEEGRIREGLTMAPDGAATKIHTWNEDASPYDLVARSLKERGLAAGTVGIEERTQFAFADGMAHATPALKVVNGTPITAGCRMAKSPAELALMQLANDITLSVYEAAYKSAKVGMTNREFTGLIAAGYERSGVRGEASCQVGKYSALPHGSVQPQVIREGEIILIDDGCSVEGYQSDISRTFVLGKPTDKQKKVFEIVHKAQAAALAAARPGIECQAIDKAARDVVDAAGFGPDYKHFTHRVGHGIGMDGHEWPYLVRGNATKLEAGMCFSDEPGIYIEGEFGVRLEDDWYVTPDGGKMFTPTSLSLEEPFGKG</sequence>
<keyword evidence="1" id="KW-0732">Signal</keyword>
<evidence type="ECO:0000259" key="2">
    <source>
        <dbReference type="Pfam" id="PF00557"/>
    </source>
</evidence>
<evidence type="ECO:0000313" key="4">
    <source>
        <dbReference type="EMBL" id="MBB5059578.1"/>
    </source>
</evidence>
<dbReference type="InterPro" id="IPR050659">
    <property type="entry name" value="Peptidase_M24B"/>
</dbReference>
<organism evidence="4 5">
    <name type="scientific">Granulicella aggregans</name>
    <dbReference type="NCBI Taxonomy" id="474949"/>
    <lineage>
        <taxon>Bacteria</taxon>
        <taxon>Pseudomonadati</taxon>
        <taxon>Acidobacteriota</taxon>
        <taxon>Terriglobia</taxon>
        <taxon>Terriglobales</taxon>
        <taxon>Acidobacteriaceae</taxon>
        <taxon>Granulicella</taxon>
    </lineage>
</organism>
<dbReference type="SUPFAM" id="SSF55920">
    <property type="entry name" value="Creatinase/aminopeptidase"/>
    <property type="match status" value="1"/>
</dbReference>
<reference evidence="4 5" key="1">
    <citation type="submission" date="2020-08" db="EMBL/GenBank/DDBJ databases">
        <title>Genomic Encyclopedia of Type Strains, Phase IV (KMG-V): Genome sequencing to study the core and pangenomes of soil and plant-associated prokaryotes.</title>
        <authorList>
            <person name="Whitman W."/>
        </authorList>
    </citation>
    <scope>NUCLEOTIDE SEQUENCE [LARGE SCALE GENOMIC DNA]</scope>
    <source>
        <strain evidence="4 5">M8UP14</strain>
    </source>
</reference>
<dbReference type="PANTHER" id="PTHR46112:SF3">
    <property type="entry name" value="AMINOPEPTIDASE YPDF"/>
    <property type="match status" value="1"/>
</dbReference>
<name>A0A7W7ZH11_9BACT</name>
<evidence type="ECO:0000256" key="1">
    <source>
        <dbReference type="SAM" id="SignalP"/>
    </source>
</evidence>
<dbReference type="GO" id="GO:0102009">
    <property type="term" value="F:proline dipeptidase activity"/>
    <property type="evidence" value="ECO:0007669"/>
    <property type="project" value="UniProtKB-EC"/>
</dbReference>
<dbReference type="Proteomes" id="UP000540989">
    <property type="component" value="Unassembled WGS sequence"/>
</dbReference>
<keyword evidence="4" id="KW-0645">Protease</keyword>
<dbReference type="Pfam" id="PF00557">
    <property type="entry name" value="Peptidase_M24"/>
    <property type="match status" value="1"/>
</dbReference>
<dbReference type="PROSITE" id="PS51318">
    <property type="entry name" value="TAT"/>
    <property type="match status" value="1"/>
</dbReference>
<dbReference type="EMBL" id="JACHIP010000006">
    <property type="protein sequence ID" value="MBB5059578.1"/>
    <property type="molecule type" value="Genomic_DNA"/>
</dbReference>
<evidence type="ECO:0000259" key="3">
    <source>
        <dbReference type="Pfam" id="PF01321"/>
    </source>
</evidence>
<dbReference type="Pfam" id="PF01321">
    <property type="entry name" value="Creatinase_N"/>
    <property type="match status" value="1"/>
</dbReference>
<gene>
    <name evidence="4" type="ORF">HDF16_004304</name>
</gene>
<dbReference type="Gene3D" id="3.90.230.10">
    <property type="entry name" value="Creatinase/methionine aminopeptidase superfamily"/>
    <property type="match status" value="1"/>
</dbReference>
<dbReference type="InterPro" id="IPR029149">
    <property type="entry name" value="Creatin/AminoP/Spt16_N"/>
</dbReference>
<feature type="domain" description="Creatinase N-terminal" evidence="3">
    <location>
        <begin position="66"/>
        <end position="205"/>
    </location>
</feature>
<dbReference type="InterPro" id="IPR036005">
    <property type="entry name" value="Creatinase/aminopeptidase-like"/>
</dbReference>
<evidence type="ECO:0000313" key="5">
    <source>
        <dbReference type="Proteomes" id="UP000540989"/>
    </source>
</evidence>
<keyword evidence="4" id="KW-0378">Hydrolase</keyword>
<feature type="chain" id="PRO_5031045934" evidence="1">
    <location>
        <begin position="30"/>
        <end position="436"/>
    </location>
</feature>
<proteinExistence type="predicted"/>
<dbReference type="EC" id="3.4.13.9" evidence="4"/>
<comment type="caution">
    <text evidence="4">The sequence shown here is derived from an EMBL/GenBank/DDBJ whole genome shotgun (WGS) entry which is preliminary data.</text>
</comment>
<accession>A0A7W7ZH11</accession>
<keyword evidence="5" id="KW-1185">Reference proteome</keyword>
<dbReference type="PANTHER" id="PTHR46112">
    <property type="entry name" value="AMINOPEPTIDASE"/>
    <property type="match status" value="1"/>
</dbReference>
<dbReference type="InterPro" id="IPR000994">
    <property type="entry name" value="Pept_M24"/>
</dbReference>
<dbReference type="InterPro" id="IPR006311">
    <property type="entry name" value="TAT_signal"/>
</dbReference>
<dbReference type="Gene3D" id="3.40.350.10">
    <property type="entry name" value="Creatinase/prolidase N-terminal domain"/>
    <property type="match status" value="1"/>
</dbReference>
<dbReference type="InterPro" id="IPR000587">
    <property type="entry name" value="Creatinase_N"/>
</dbReference>